<keyword evidence="11 14" id="KW-0472">Membrane</keyword>
<comment type="cofactor">
    <cofactor evidence="1">
        <name>heme b</name>
        <dbReference type="ChEBI" id="CHEBI:60344"/>
    </cofactor>
</comment>
<evidence type="ECO:0000256" key="4">
    <source>
        <dbReference type="ARBA" id="ARBA00022475"/>
    </source>
</evidence>
<evidence type="ECO:0000256" key="6">
    <source>
        <dbReference type="ARBA" id="ARBA00022692"/>
    </source>
</evidence>
<accession>A0A7W5ZZQ8</accession>
<feature type="compositionally biased region" description="Basic and acidic residues" evidence="13">
    <location>
        <begin position="197"/>
        <end position="206"/>
    </location>
</feature>
<dbReference type="InterPro" id="IPR016174">
    <property type="entry name" value="Di-haem_cyt_TM"/>
</dbReference>
<dbReference type="GO" id="GO:0022904">
    <property type="term" value="P:respiratory electron transport chain"/>
    <property type="evidence" value="ECO:0007669"/>
    <property type="project" value="InterPro"/>
</dbReference>
<dbReference type="Pfam" id="PF01292">
    <property type="entry name" value="Ni_hydr_CYTB"/>
    <property type="match status" value="1"/>
</dbReference>
<dbReference type="RefSeq" id="WP_246385706.1">
    <property type="nucleotide sequence ID" value="NZ_JACICY010000003.1"/>
</dbReference>
<evidence type="ECO:0000256" key="8">
    <source>
        <dbReference type="ARBA" id="ARBA00022982"/>
    </source>
</evidence>
<keyword evidence="10" id="KW-0408">Iron</keyword>
<evidence type="ECO:0000256" key="5">
    <source>
        <dbReference type="ARBA" id="ARBA00022617"/>
    </source>
</evidence>
<dbReference type="InterPro" id="IPR052168">
    <property type="entry name" value="Cytochrome_b561_oxidase"/>
</dbReference>
<evidence type="ECO:0000256" key="12">
    <source>
        <dbReference type="ARBA" id="ARBA00037975"/>
    </source>
</evidence>
<evidence type="ECO:0000256" key="7">
    <source>
        <dbReference type="ARBA" id="ARBA00022723"/>
    </source>
</evidence>
<evidence type="ECO:0000256" key="13">
    <source>
        <dbReference type="SAM" id="MobiDB-lite"/>
    </source>
</evidence>
<feature type="transmembrane region" description="Helical" evidence="14">
    <location>
        <begin position="96"/>
        <end position="119"/>
    </location>
</feature>
<reference evidence="16 17" key="1">
    <citation type="submission" date="2020-08" db="EMBL/GenBank/DDBJ databases">
        <title>Genomic Encyclopedia of Type Strains, Phase IV (KMG-IV): sequencing the most valuable type-strain genomes for metagenomic binning, comparative biology and taxonomic classification.</title>
        <authorList>
            <person name="Goeker M."/>
        </authorList>
    </citation>
    <scope>NUCLEOTIDE SEQUENCE [LARGE SCALE GENOMIC DNA]</scope>
    <source>
        <strain evidence="16 17">DSM 14552</strain>
    </source>
</reference>
<name>A0A7W5ZZQ8_9SPHN</name>
<dbReference type="PANTHER" id="PTHR30529">
    <property type="entry name" value="CYTOCHROME B561"/>
    <property type="match status" value="1"/>
</dbReference>
<evidence type="ECO:0000256" key="14">
    <source>
        <dbReference type="SAM" id="Phobius"/>
    </source>
</evidence>
<comment type="similarity">
    <text evidence="12">Belongs to the cytochrome b561 family.</text>
</comment>
<feature type="region of interest" description="Disordered" evidence="13">
    <location>
        <begin position="196"/>
        <end position="223"/>
    </location>
</feature>
<comment type="caution">
    <text evidence="16">The sequence shown here is derived from an EMBL/GenBank/DDBJ whole genome shotgun (WGS) entry which is preliminary data.</text>
</comment>
<dbReference type="GO" id="GO:0046872">
    <property type="term" value="F:metal ion binding"/>
    <property type="evidence" value="ECO:0007669"/>
    <property type="project" value="UniProtKB-KW"/>
</dbReference>
<dbReference type="Gene3D" id="1.20.950.20">
    <property type="entry name" value="Transmembrane di-heme cytochromes, Chain C"/>
    <property type="match status" value="1"/>
</dbReference>
<evidence type="ECO:0000313" key="17">
    <source>
        <dbReference type="Proteomes" id="UP000562395"/>
    </source>
</evidence>
<proteinExistence type="inferred from homology"/>
<feature type="domain" description="Cytochrome b561 bacterial/Ni-hydrogenase" evidence="15">
    <location>
        <begin position="17"/>
        <end position="195"/>
    </location>
</feature>
<keyword evidence="6 14" id="KW-0812">Transmembrane</keyword>
<keyword evidence="17" id="KW-1185">Reference proteome</keyword>
<evidence type="ECO:0000313" key="16">
    <source>
        <dbReference type="EMBL" id="MBB3860640.1"/>
    </source>
</evidence>
<dbReference type="GO" id="GO:0009055">
    <property type="term" value="F:electron transfer activity"/>
    <property type="evidence" value="ECO:0007669"/>
    <property type="project" value="InterPro"/>
</dbReference>
<dbReference type="EMBL" id="JACICY010000003">
    <property type="protein sequence ID" value="MBB3860640.1"/>
    <property type="molecule type" value="Genomic_DNA"/>
</dbReference>
<keyword evidence="9 14" id="KW-1133">Transmembrane helix</keyword>
<keyword evidence="4" id="KW-1003">Cell membrane</keyword>
<feature type="transmembrane region" description="Helical" evidence="14">
    <location>
        <begin position="159"/>
        <end position="179"/>
    </location>
</feature>
<gene>
    <name evidence="16" type="ORF">GGQ88_001906</name>
</gene>
<evidence type="ECO:0000259" key="15">
    <source>
        <dbReference type="Pfam" id="PF01292"/>
    </source>
</evidence>
<evidence type="ECO:0000256" key="2">
    <source>
        <dbReference type="ARBA" id="ARBA00004651"/>
    </source>
</evidence>
<feature type="transmembrane region" description="Helical" evidence="14">
    <location>
        <begin position="54"/>
        <end position="76"/>
    </location>
</feature>
<comment type="subcellular location">
    <subcellularLocation>
        <location evidence="2">Cell membrane</location>
        <topology evidence="2">Multi-pass membrane protein</topology>
    </subcellularLocation>
</comment>
<evidence type="ECO:0000256" key="10">
    <source>
        <dbReference type="ARBA" id="ARBA00023004"/>
    </source>
</evidence>
<dbReference type="InterPro" id="IPR011577">
    <property type="entry name" value="Cyt_b561_bac/Ni-Hgenase"/>
</dbReference>
<keyword evidence="8" id="KW-0249">Electron transport</keyword>
<dbReference type="SUPFAM" id="SSF81342">
    <property type="entry name" value="Transmembrane di-heme cytochromes"/>
    <property type="match status" value="1"/>
</dbReference>
<keyword evidence="3" id="KW-0813">Transport</keyword>
<protein>
    <submittedName>
        <fullName evidence="16">Cytochrome b561</fullName>
    </submittedName>
</protein>
<evidence type="ECO:0000256" key="3">
    <source>
        <dbReference type="ARBA" id="ARBA00022448"/>
    </source>
</evidence>
<dbReference type="PANTHER" id="PTHR30529:SF1">
    <property type="entry name" value="CYTOCHROME B561 HOMOLOG 2"/>
    <property type="match status" value="1"/>
</dbReference>
<feature type="transmembrane region" description="Helical" evidence="14">
    <location>
        <begin position="21"/>
        <end position="42"/>
    </location>
</feature>
<keyword evidence="5" id="KW-0349">Heme</keyword>
<keyword evidence="7" id="KW-0479">Metal-binding</keyword>
<evidence type="ECO:0000256" key="11">
    <source>
        <dbReference type="ARBA" id="ARBA00023136"/>
    </source>
</evidence>
<evidence type="ECO:0000256" key="1">
    <source>
        <dbReference type="ARBA" id="ARBA00001970"/>
    </source>
</evidence>
<organism evidence="16 17">
    <name type="scientific">Novosphingobium hassiacum</name>
    <dbReference type="NCBI Taxonomy" id="173676"/>
    <lineage>
        <taxon>Bacteria</taxon>
        <taxon>Pseudomonadati</taxon>
        <taxon>Pseudomonadota</taxon>
        <taxon>Alphaproteobacteria</taxon>
        <taxon>Sphingomonadales</taxon>
        <taxon>Sphingomonadaceae</taxon>
        <taxon>Novosphingobium</taxon>
    </lineage>
</organism>
<dbReference type="Proteomes" id="UP000562395">
    <property type="component" value="Unassembled WGS sequence"/>
</dbReference>
<sequence length="223" mass="24928">MMGELQTWADRYRSRGRYTPVGVAFHWIMAAVVIFQLGTGWWMQRYLVGPDKLAAYATHAQTGLTLLLLGLLRLLWRTIVPGPVNDADRPGFSAKIAHLTHGIFYALFTVLPLSGWAMWSAIRPAEPLYLAGLVPIPALPFHDLSRAWQFRVLDLAMDVHLAGVILLSVLVPAHMLAAIKHHLVDRDDVFEGMLPEMTDHHHHPEGPQHSPPPLADRPDEARG</sequence>
<evidence type="ECO:0000256" key="9">
    <source>
        <dbReference type="ARBA" id="ARBA00022989"/>
    </source>
</evidence>
<dbReference type="GO" id="GO:0005886">
    <property type="term" value="C:plasma membrane"/>
    <property type="evidence" value="ECO:0007669"/>
    <property type="project" value="UniProtKB-SubCell"/>
</dbReference>
<dbReference type="GO" id="GO:0020037">
    <property type="term" value="F:heme binding"/>
    <property type="evidence" value="ECO:0007669"/>
    <property type="project" value="TreeGrafter"/>
</dbReference>
<dbReference type="AlphaFoldDB" id="A0A7W5ZZQ8"/>